<organism evidence="1 2">
    <name type="scientific">Candidatus Thiomargarita nelsonii</name>
    <dbReference type="NCBI Taxonomy" id="1003181"/>
    <lineage>
        <taxon>Bacteria</taxon>
        <taxon>Pseudomonadati</taxon>
        <taxon>Pseudomonadota</taxon>
        <taxon>Gammaproteobacteria</taxon>
        <taxon>Thiotrichales</taxon>
        <taxon>Thiotrichaceae</taxon>
        <taxon>Thiomargarita</taxon>
    </lineage>
</organism>
<sequence>MNCANIYTAFLWDFLIIERGTTNAVQHKRCSIECNYMIKFSGFFLDLNYNGFKHN</sequence>
<dbReference type="EMBL" id="LUTY01001823">
    <property type="protein sequence ID" value="OAD21163.1"/>
    <property type="molecule type" value="Genomic_DNA"/>
</dbReference>
<gene>
    <name evidence="1" type="ORF">THIOM_003076</name>
</gene>
<evidence type="ECO:0000313" key="2">
    <source>
        <dbReference type="Proteomes" id="UP000076962"/>
    </source>
</evidence>
<evidence type="ECO:0000313" key="1">
    <source>
        <dbReference type="EMBL" id="OAD21163.1"/>
    </source>
</evidence>
<dbReference type="AlphaFoldDB" id="A0A176RZD7"/>
<name>A0A176RZD7_9GAMM</name>
<keyword evidence="2" id="KW-1185">Reference proteome</keyword>
<protein>
    <submittedName>
        <fullName evidence="1">Uncharacterized protein</fullName>
    </submittedName>
</protein>
<reference evidence="1 2" key="1">
    <citation type="submission" date="2016-05" db="EMBL/GenBank/DDBJ databases">
        <title>Single-cell genome of chain-forming Candidatus Thiomargarita nelsonii and comparison to other large sulfur-oxidizing bacteria.</title>
        <authorList>
            <person name="Winkel M."/>
            <person name="Salman V."/>
            <person name="Woyke T."/>
            <person name="Schulz-Vogt H."/>
            <person name="Richter M."/>
            <person name="Flood B."/>
            <person name="Bailey J."/>
            <person name="Amann R."/>
            <person name="Mussmann M."/>
        </authorList>
    </citation>
    <scope>NUCLEOTIDE SEQUENCE [LARGE SCALE GENOMIC DNA]</scope>
    <source>
        <strain evidence="1 2">THI036</strain>
    </source>
</reference>
<comment type="caution">
    <text evidence="1">The sequence shown here is derived from an EMBL/GenBank/DDBJ whole genome shotgun (WGS) entry which is preliminary data.</text>
</comment>
<accession>A0A176RZD7</accession>
<dbReference type="Proteomes" id="UP000076962">
    <property type="component" value="Unassembled WGS sequence"/>
</dbReference>
<proteinExistence type="predicted"/>